<keyword evidence="2" id="KW-1185">Reference proteome</keyword>
<dbReference type="Proteomes" id="UP000007089">
    <property type="component" value="Chromosome"/>
</dbReference>
<proteinExistence type="predicted"/>
<reference evidence="1" key="1">
    <citation type="submission" date="2009-01" db="EMBL/GenBank/DDBJ databases">
        <title>Complete sequence of Anaeromyxobacter dehalogenans 2CP-1.</title>
        <authorList>
            <consortium name="US DOE Joint Genome Institute"/>
            <person name="Lucas S."/>
            <person name="Copeland A."/>
            <person name="Lapidus A."/>
            <person name="Glavina del Rio T."/>
            <person name="Dalin E."/>
            <person name="Tice H."/>
            <person name="Bruce D."/>
            <person name="Goodwin L."/>
            <person name="Pitluck S."/>
            <person name="Saunders E."/>
            <person name="Brettin T."/>
            <person name="Detter J.C."/>
            <person name="Han C."/>
            <person name="Larimer F."/>
            <person name="Land M."/>
            <person name="Hauser L."/>
            <person name="Kyrpides N."/>
            <person name="Ovchinnikova G."/>
            <person name="Beliaev A.S."/>
            <person name="Richardson P."/>
        </authorList>
    </citation>
    <scope>NUCLEOTIDE SEQUENCE</scope>
    <source>
        <strain evidence="1">2CP-1</strain>
    </source>
</reference>
<evidence type="ECO:0000313" key="1">
    <source>
        <dbReference type="EMBL" id="ACL63574.1"/>
    </source>
</evidence>
<dbReference type="Gene3D" id="3.30.1490.190">
    <property type="match status" value="1"/>
</dbReference>
<dbReference type="KEGG" id="acp:A2cp1_0215"/>
<evidence type="ECO:0008006" key="3">
    <source>
        <dbReference type="Google" id="ProtNLM"/>
    </source>
</evidence>
<dbReference type="HOGENOM" id="CLU_2598372_0_0_7"/>
<dbReference type="AlphaFoldDB" id="B8J8X6"/>
<protein>
    <recommendedName>
        <fullName evidence="3">Ferric uptake regulator, Fur family</fullName>
    </recommendedName>
</protein>
<gene>
    <name evidence="1" type="ordered locus">A2cp1_0215</name>
</gene>
<accession>B8J8X6</accession>
<dbReference type="InterPro" id="IPR043135">
    <property type="entry name" value="Fur_C"/>
</dbReference>
<organism evidence="1 2">
    <name type="scientific">Anaeromyxobacter dehalogenans (strain ATCC BAA-258 / DSM 21875 / 2CP-1)</name>
    <dbReference type="NCBI Taxonomy" id="455488"/>
    <lineage>
        <taxon>Bacteria</taxon>
        <taxon>Pseudomonadati</taxon>
        <taxon>Myxococcota</taxon>
        <taxon>Myxococcia</taxon>
        <taxon>Myxococcales</taxon>
        <taxon>Cystobacterineae</taxon>
        <taxon>Anaeromyxobacteraceae</taxon>
        <taxon>Anaeromyxobacter</taxon>
    </lineage>
</organism>
<dbReference type="EMBL" id="CP001359">
    <property type="protein sequence ID" value="ACL63574.1"/>
    <property type="molecule type" value="Genomic_DNA"/>
</dbReference>
<evidence type="ECO:0000313" key="2">
    <source>
        <dbReference type="Proteomes" id="UP000007089"/>
    </source>
</evidence>
<sequence length="93" mass="9516">MIVRVILNIISGAPVHPPRDPAPSSATPEPSCALVCTRCGAVVAIDPDLRALAASAASRNGFEVRAPRLRLFGCCAACRAGAAGPLPRGWGRA</sequence>
<name>B8J8X6_ANAD2</name>